<comment type="caution">
    <text evidence="1">The sequence shown here is derived from an EMBL/GenBank/DDBJ whole genome shotgun (WGS) entry which is preliminary data.</text>
</comment>
<dbReference type="Proteomes" id="UP001141806">
    <property type="component" value="Unassembled WGS sequence"/>
</dbReference>
<gene>
    <name evidence="1" type="ORF">NE237_014186</name>
</gene>
<evidence type="ECO:0000313" key="2">
    <source>
        <dbReference type="Proteomes" id="UP001141806"/>
    </source>
</evidence>
<protein>
    <submittedName>
        <fullName evidence="1">Uncharacterized protein</fullName>
    </submittedName>
</protein>
<organism evidence="1 2">
    <name type="scientific">Protea cynaroides</name>
    <dbReference type="NCBI Taxonomy" id="273540"/>
    <lineage>
        <taxon>Eukaryota</taxon>
        <taxon>Viridiplantae</taxon>
        <taxon>Streptophyta</taxon>
        <taxon>Embryophyta</taxon>
        <taxon>Tracheophyta</taxon>
        <taxon>Spermatophyta</taxon>
        <taxon>Magnoliopsida</taxon>
        <taxon>Proteales</taxon>
        <taxon>Proteaceae</taxon>
        <taxon>Protea</taxon>
    </lineage>
</organism>
<sequence>MWVSGGVLSHSLGLLGWGPGGNGDASSSPLVSLSVLKNVCEDHPNPLKEGALQIRLSCQHLRYSNRSPAVQSRL</sequence>
<keyword evidence="2" id="KW-1185">Reference proteome</keyword>
<name>A0A9Q0GN18_9MAGN</name>
<reference evidence="1" key="1">
    <citation type="journal article" date="2023" name="Plant J.">
        <title>The genome of the king protea, Protea cynaroides.</title>
        <authorList>
            <person name="Chang J."/>
            <person name="Duong T.A."/>
            <person name="Schoeman C."/>
            <person name="Ma X."/>
            <person name="Roodt D."/>
            <person name="Barker N."/>
            <person name="Li Z."/>
            <person name="Van de Peer Y."/>
            <person name="Mizrachi E."/>
        </authorList>
    </citation>
    <scope>NUCLEOTIDE SEQUENCE</scope>
    <source>
        <tissue evidence="1">Young leaves</tissue>
    </source>
</reference>
<evidence type="ECO:0000313" key="1">
    <source>
        <dbReference type="EMBL" id="KAJ4940042.1"/>
    </source>
</evidence>
<proteinExistence type="predicted"/>
<dbReference type="EMBL" id="JAMYWD010002051">
    <property type="protein sequence ID" value="KAJ4940042.1"/>
    <property type="molecule type" value="Genomic_DNA"/>
</dbReference>
<dbReference type="AlphaFoldDB" id="A0A9Q0GN18"/>
<accession>A0A9Q0GN18</accession>